<keyword evidence="4" id="KW-1185">Reference proteome</keyword>
<feature type="transmembrane region" description="Helical" evidence="1">
    <location>
        <begin position="116"/>
        <end position="135"/>
    </location>
</feature>
<dbReference type="Pfam" id="PF01757">
    <property type="entry name" value="Acyl_transf_3"/>
    <property type="match status" value="1"/>
</dbReference>
<dbReference type="InterPro" id="IPR002656">
    <property type="entry name" value="Acyl_transf_3_dom"/>
</dbReference>
<evidence type="ECO:0000259" key="2">
    <source>
        <dbReference type="Pfam" id="PF01757"/>
    </source>
</evidence>
<name>A0ABS2E8N7_9FIRM</name>
<dbReference type="InterPro" id="IPR050879">
    <property type="entry name" value="Acyltransferase_3"/>
</dbReference>
<dbReference type="PANTHER" id="PTHR23028">
    <property type="entry name" value="ACETYLTRANSFERASE"/>
    <property type="match status" value="1"/>
</dbReference>
<keyword evidence="1" id="KW-0472">Membrane</keyword>
<feature type="transmembrane region" description="Helical" evidence="1">
    <location>
        <begin position="207"/>
        <end position="227"/>
    </location>
</feature>
<feature type="transmembrane region" description="Helical" evidence="1">
    <location>
        <begin position="38"/>
        <end position="57"/>
    </location>
</feature>
<keyword evidence="1" id="KW-0812">Transmembrane</keyword>
<feature type="transmembrane region" description="Helical" evidence="1">
    <location>
        <begin position="259"/>
        <end position="276"/>
    </location>
</feature>
<dbReference type="RefSeq" id="WP_205155957.1">
    <property type="nucleotide sequence ID" value="NZ_JACLYY010000006.1"/>
</dbReference>
<reference evidence="3 4" key="1">
    <citation type="journal article" date="2021" name="Sci. Rep.">
        <title>The distribution of antibiotic resistance genes in chicken gut microbiota commensals.</title>
        <authorList>
            <person name="Juricova H."/>
            <person name="Matiasovicova J."/>
            <person name="Kubasova T."/>
            <person name="Cejkova D."/>
            <person name="Rychlik I."/>
        </authorList>
    </citation>
    <scope>NUCLEOTIDE SEQUENCE [LARGE SCALE GENOMIC DNA]</scope>
    <source>
        <strain evidence="3 4">An773</strain>
    </source>
</reference>
<feature type="transmembrane region" description="Helical" evidence="1">
    <location>
        <begin position="282"/>
        <end position="302"/>
    </location>
</feature>
<feature type="transmembrane region" description="Helical" evidence="1">
    <location>
        <begin position="338"/>
        <end position="359"/>
    </location>
</feature>
<dbReference type="EMBL" id="JACLYY010000006">
    <property type="protein sequence ID" value="MBM6737973.1"/>
    <property type="molecule type" value="Genomic_DNA"/>
</dbReference>
<feature type="domain" description="Acyltransferase 3" evidence="2">
    <location>
        <begin position="38"/>
        <end position="356"/>
    </location>
</feature>
<keyword evidence="1" id="KW-1133">Transmembrane helix</keyword>
<sequence>MGGYSKNSEDYQGFWKNWRGIIYMSHRKLEQAAKGMSYNLHFIRFIAAMLVIMSHSFALSVGDFDNEWFYVATDTQITMGAFAVGIFFFYSGFLIMRSLEKKSKVSEFIVGRCVRIFPVLIVVVFLTVLVVGPIATSYSLQEYFGSRGTYEYFLNCIFVLKHTLPGVFENNIYTATINGALWTLPVEFVCYILCLIACKMKIPTPRIMWITVPIVAVGSGGICFIAERWGIEMLTTVLFPVVCFYVGALMCVYKKHIILDMKIFIACLILFAMSIFMGMMKIGFVLFFLYVLIYLAFGSRSMKGKAYKLGNYSYAMYLCGFPIQQLIVWANGGRMDPVYNMLIAIPFIMAISVLLYYFVEEKTINLYKARLKNGRSNKKSH</sequence>
<gene>
    <name evidence="3" type="ORF">H7U36_07635</name>
</gene>
<keyword evidence="3" id="KW-0012">Acyltransferase</keyword>
<feature type="transmembrane region" description="Helical" evidence="1">
    <location>
        <begin position="77"/>
        <end position="96"/>
    </location>
</feature>
<dbReference type="Proteomes" id="UP000716906">
    <property type="component" value="Unassembled WGS sequence"/>
</dbReference>
<feature type="transmembrane region" description="Helical" evidence="1">
    <location>
        <begin position="172"/>
        <end position="195"/>
    </location>
</feature>
<protein>
    <submittedName>
        <fullName evidence="3">Acyltransferase</fullName>
    </submittedName>
</protein>
<accession>A0ABS2E8N7</accession>
<evidence type="ECO:0000313" key="4">
    <source>
        <dbReference type="Proteomes" id="UP000716906"/>
    </source>
</evidence>
<proteinExistence type="predicted"/>
<comment type="caution">
    <text evidence="3">The sequence shown here is derived from an EMBL/GenBank/DDBJ whole genome shotgun (WGS) entry which is preliminary data.</text>
</comment>
<organism evidence="3 4">
    <name type="scientific">Faecalicatena fissicatena</name>
    <dbReference type="NCBI Taxonomy" id="290055"/>
    <lineage>
        <taxon>Bacteria</taxon>
        <taxon>Bacillati</taxon>
        <taxon>Bacillota</taxon>
        <taxon>Clostridia</taxon>
        <taxon>Lachnospirales</taxon>
        <taxon>Lachnospiraceae</taxon>
        <taxon>Faecalicatena</taxon>
    </lineage>
</organism>
<evidence type="ECO:0000256" key="1">
    <source>
        <dbReference type="SAM" id="Phobius"/>
    </source>
</evidence>
<keyword evidence="3" id="KW-0808">Transferase</keyword>
<feature type="transmembrane region" description="Helical" evidence="1">
    <location>
        <begin position="314"/>
        <end position="332"/>
    </location>
</feature>
<evidence type="ECO:0000313" key="3">
    <source>
        <dbReference type="EMBL" id="MBM6737973.1"/>
    </source>
</evidence>
<feature type="transmembrane region" description="Helical" evidence="1">
    <location>
        <begin position="233"/>
        <end position="252"/>
    </location>
</feature>
<dbReference type="GO" id="GO:0016746">
    <property type="term" value="F:acyltransferase activity"/>
    <property type="evidence" value="ECO:0007669"/>
    <property type="project" value="UniProtKB-KW"/>
</dbReference>